<dbReference type="CDD" id="cd00067">
    <property type="entry name" value="GAL4"/>
    <property type="match status" value="1"/>
</dbReference>
<dbReference type="OrthoDB" id="2123952at2759"/>
<dbReference type="AlphaFoldDB" id="A0A3N2Q770"/>
<dbReference type="SUPFAM" id="SSF57701">
    <property type="entry name" value="Zn2/Cys6 DNA-binding domain"/>
    <property type="match status" value="1"/>
</dbReference>
<dbReference type="InterPro" id="IPR036864">
    <property type="entry name" value="Zn2-C6_fun-type_DNA-bd_sf"/>
</dbReference>
<dbReference type="PROSITE" id="PS50048">
    <property type="entry name" value="ZN2_CY6_FUNGAL_2"/>
    <property type="match status" value="1"/>
</dbReference>
<proteinExistence type="predicted"/>
<dbReference type="GO" id="GO:0008270">
    <property type="term" value="F:zinc ion binding"/>
    <property type="evidence" value="ECO:0007669"/>
    <property type="project" value="InterPro"/>
</dbReference>
<dbReference type="InterPro" id="IPR001138">
    <property type="entry name" value="Zn2Cys6_DnaBD"/>
</dbReference>
<evidence type="ECO:0000313" key="4">
    <source>
        <dbReference type="EMBL" id="ROT42537.1"/>
    </source>
</evidence>
<accession>A0A3N2Q770</accession>
<gene>
    <name evidence="4" type="ORF">SODALDRAFT_336233</name>
</gene>
<dbReference type="Gene3D" id="4.10.240.10">
    <property type="entry name" value="Zn(2)-C6 fungal-type DNA-binding domain"/>
    <property type="match status" value="1"/>
</dbReference>
<keyword evidence="5" id="KW-1185">Reference proteome</keyword>
<evidence type="ECO:0000256" key="2">
    <source>
        <dbReference type="SAM" id="MobiDB-lite"/>
    </source>
</evidence>
<feature type="domain" description="Zn(2)-C6 fungal-type" evidence="3">
    <location>
        <begin position="24"/>
        <end position="53"/>
    </location>
</feature>
<dbReference type="STRING" id="1314773.A0A3N2Q770"/>
<feature type="compositionally biased region" description="Polar residues" evidence="2">
    <location>
        <begin position="72"/>
        <end position="83"/>
    </location>
</feature>
<dbReference type="SMART" id="SM00066">
    <property type="entry name" value="GAL4"/>
    <property type="match status" value="1"/>
</dbReference>
<sequence>MAAQSAAAPGVRRKKFATPPVKNACLACRASRTRCDGGQPCANCRIRNRQCLYKPSRRGGARVRNKAKAGDTAQQQPSISPTSADEEVHQHPISLQDYVDPGAGLKQLQDIFPDSDFIFDDLFMPGVSSTIANGDGFPHASLGFDNLPISTVRTYKSDHAILDAYYVFIHPYFPILPPPTSIPTDQAVPKLQTDTDRFEHSFALSRPISLAISAILALIPCANDPNPAARESLLFRRKYAQYLAQCTIEAIEDENEILESSVAPHEALNRLPSEKVRDPFHSAVPAELESIVALDILSIYEYAQRGNIRKMQARAGQALLSAMELSLHCSTEEDEYTEARSRVWWMTYICASQSAIVASVEPSFVALAPSFTAKYPTLASDPEGFGILIQAQQAILKATQFVRCLKKTLADQGDMNHIYERMHELELSLEPLTNRADSWILPSSIGSPVDPTEEVVSRAIRCIARIKLNSARIKCHRYCAFSDAPVFSGKHCDLEGKSDGAGGAPELQHWPSCACSALSAQAMCTSSDANSASPHSHLSPHSDVLPGTGIGFPFTSHQSAQICLRAALNIAQSFDDIPYPNPSGQLTMPSFACCAMQSAYALLMVHEKTKTMYPQSGMGGPMVQSLLARLQSGLTSVSAALENYAMAFEALGGMRDQIRGAISPTMVFAT</sequence>
<evidence type="ECO:0000256" key="1">
    <source>
        <dbReference type="ARBA" id="ARBA00023242"/>
    </source>
</evidence>
<organism evidence="4 5">
    <name type="scientific">Sodiomyces alkalinus (strain CBS 110278 / VKM F-3762 / F11)</name>
    <name type="common">Alkaliphilic filamentous fungus</name>
    <dbReference type="NCBI Taxonomy" id="1314773"/>
    <lineage>
        <taxon>Eukaryota</taxon>
        <taxon>Fungi</taxon>
        <taxon>Dikarya</taxon>
        <taxon>Ascomycota</taxon>
        <taxon>Pezizomycotina</taxon>
        <taxon>Sordariomycetes</taxon>
        <taxon>Hypocreomycetidae</taxon>
        <taxon>Glomerellales</taxon>
        <taxon>Plectosphaerellaceae</taxon>
        <taxon>Sodiomyces</taxon>
    </lineage>
</organism>
<reference evidence="4 5" key="1">
    <citation type="journal article" date="2018" name="Mol. Ecol.">
        <title>The obligate alkalophilic soda-lake fungus Sodiomyces alkalinus has shifted to a protein diet.</title>
        <authorList>
            <person name="Grum-Grzhimaylo A.A."/>
            <person name="Falkoski D.L."/>
            <person name="van den Heuvel J."/>
            <person name="Valero-Jimenez C.A."/>
            <person name="Min B."/>
            <person name="Choi I.G."/>
            <person name="Lipzen A."/>
            <person name="Daum C.G."/>
            <person name="Aanen D.K."/>
            <person name="Tsang A."/>
            <person name="Henrissat B."/>
            <person name="Bilanenko E.N."/>
            <person name="de Vries R.P."/>
            <person name="van Kan J.A.L."/>
            <person name="Grigoriev I.V."/>
            <person name="Debets A.J.M."/>
        </authorList>
    </citation>
    <scope>NUCLEOTIDE SEQUENCE [LARGE SCALE GENOMIC DNA]</scope>
    <source>
        <strain evidence="4 5">F11</strain>
    </source>
</reference>
<keyword evidence="1" id="KW-0539">Nucleus</keyword>
<name>A0A3N2Q770_SODAK</name>
<dbReference type="PROSITE" id="PS00463">
    <property type="entry name" value="ZN2_CY6_FUNGAL_1"/>
    <property type="match status" value="1"/>
</dbReference>
<protein>
    <submittedName>
        <fullName evidence="4">C6 zinc finger domain-containing protein</fullName>
    </submittedName>
</protein>
<dbReference type="Proteomes" id="UP000272025">
    <property type="component" value="Unassembled WGS sequence"/>
</dbReference>
<dbReference type="GO" id="GO:0000981">
    <property type="term" value="F:DNA-binding transcription factor activity, RNA polymerase II-specific"/>
    <property type="evidence" value="ECO:0007669"/>
    <property type="project" value="InterPro"/>
</dbReference>
<dbReference type="Pfam" id="PF00172">
    <property type="entry name" value="Zn_clus"/>
    <property type="match status" value="1"/>
</dbReference>
<dbReference type="CDD" id="cd12148">
    <property type="entry name" value="fungal_TF_MHR"/>
    <property type="match status" value="1"/>
</dbReference>
<feature type="compositionally biased region" description="Basic residues" evidence="2">
    <location>
        <begin position="55"/>
        <end position="67"/>
    </location>
</feature>
<feature type="region of interest" description="Disordered" evidence="2">
    <location>
        <begin position="55"/>
        <end position="89"/>
    </location>
</feature>
<evidence type="ECO:0000259" key="3">
    <source>
        <dbReference type="PROSITE" id="PS50048"/>
    </source>
</evidence>
<dbReference type="GeneID" id="39581053"/>
<dbReference type="RefSeq" id="XP_028470343.1">
    <property type="nucleotide sequence ID" value="XM_028612575.1"/>
</dbReference>
<evidence type="ECO:0000313" key="5">
    <source>
        <dbReference type="Proteomes" id="UP000272025"/>
    </source>
</evidence>
<dbReference type="PANTHER" id="PTHR47431:SF5">
    <property type="entry name" value="ZN(II)2CYS6 TRANSCRIPTION FACTOR (EUROFUNG)"/>
    <property type="match status" value="1"/>
</dbReference>
<dbReference type="PANTHER" id="PTHR47431">
    <property type="entry name" value="ZN(II)2CYS6 TRANSCRIPTION FACTOR (EUROFUNG)-RELATED"/>
    <property type="match status" value="1"/>
</dbReference>
<dbReference type="EMBL" id="ML119051">
    <property type="protein sequence ID" value="ROT42537.1"/>
    <property type="molecule type" value="Genomic_DNA"/>
</dbReference>